<evidence type="ECO:0000313" key="10">
    <source>
        <dbReference type="EMBL" id="MDX6850844.1"/>
    </source>
</evidence>
<dbReference type="Pfam" id="PF25487">
    <property type="entry name" value="ETR1_N"/>
    <property type="match status" value="1"/>
</dbReference>
<dbReference type="Gene3D" id="1.10.287.130">
    <property type="match status" value="1"/>
</dbReference>
<dbReference type="InterPro" id="IPR003661">
    <property type="entry name" value="HisK_dim/P_dom"/>
</dbReference>
<dbReference type="InterPro" id="IPR036097">
    <property type="entry name" value="HisK_dim/P_sf"/>
</dbReference>
<evidence type="ECO:0000259" key="8">
    <source>
        <dbReference type="PROSITE" id="PS50112"/>
    </source>
</evidence>
<dbReference type="Gene3D" id="3.30.450.20">
    <property type="entry name" value="PAS domain"/>
    <property type="match status" value="4"/>
</dbReference>
<keyword evidence="4" id="KW-0808">Transferase</keyword>
<dbReference type="SMART" id="SM00086">
    <property type="entry name" value="PAC"/>
    <property type="match status" value="3"/>
</dbReference>
<dbReference type="InterPro" id="IPR003594">
    <property type="entry name" value="HATPase_dom"/>
</dbReference>
<feature type="domain" description="PAS" evidence="8">
    <location>
        <begin position="540"/>
        <end position="612"/>
    </location>
</feature>
<evidence type="ECO:0000256" key="3">
    <source>
        <dbReference type="ARBA" id="ARBA00022553"/>
    </source>
</evidence>
<dbReference type="PANTHER" id="PTHR43304:SF1">
    <property type="entry name" value="PAC DOMAIN-CONTAINING PROTEIN"/>
    <property type="match status" value="1"/>
</dbReference>
<dbReference type="InterPro" id="IPR000700">
    <property type="entry name" value="PAS-assoc_C"/>
</dbReference>
<evidence type="ECO:0000259" key="7">
    <source>
        <dbReference type="PROSITE" id="PS50109"/>
    </source>
</evidence>
<dbReference type="SMART" id="SM00387">
    <property type="entry name" value="HATPase_c"/>
    <property type="match status" value="1"/>
</dbReference>
<dbReference type="InterPro" id="IPR004358">
    <property type="entry name" value="Sig_transdc_His_kin-like_C"/>
</dbReference>
<keyword evidence="6" id="KW-1133">Transmembrane helix</keyword>
<name>A0ABU4S0Z9_9GAMM</name>
<dbReference type="SMART" id="SM00091">
    <property type="entry name" value="PAS"/>
    <property type="match status" value="4"/>
</dbReference>
<dbReference type="InterPro" id="IPR013656">
    <property type="entry name" value="PAS_4"/>
</dbReference>
<dbReference type="Pfam" id="PF13426">
    <property type="entry name" value="PAS_9"/>
    <property type="match status" value="1"/>
</dbReference>
<dbReference type="Proteomes" id="UP001273505">
    <property type="component" value="Unassembled WGS sequence"/>
</dbReference>
<keyword evidence="6" id="KW-0472">Membrane</keyword>
<comment type="caution">
    <text evidence="10">The sequence shown here is derived from an EMBL/GenBank/DDBJ whole genome shotgun (WGS) entry which is preliminary data.</text>
</comment>
<dbReference type="InterPro" id="IPR001610">
    <property type="entry name" value="PAC"/>
</dbReference>
<protein>
    <recommendedName>
        <fullName evidence="2">histidine kinase</fullName>
        <ecNumber evidence="2">2.7.13.3</ecNumber>
    </recommendedName>
</protein>
<dbReference type="PRINTS" id="PR00344">
    <property type="entry name" value="BCTRLSENSOR"/>
</dbReference>
<dbReference type="PANTHER" id="PTHR43304">
    <property type="entry name" value="PHYTOCHROME-LIKE PROTEIN CPH1"/>
    <property type="match status" value="1"/>
</dbReference>
<keyword evidence="5" id="KW-0418">Kinase</keyword>
<dbReference type="Pfam" id="PF08448">
    <property type="entry name" value="PAS_4"/>
    <property type="match status" value="1"/>
</dbReference>
<dbReference type="EMBL" id="JAXAFO010000033">
    <property type="protein sequence ID" value="MDX6850844.1"/>
    <property type="molecule type" value="Genomic_DNA"/>
</dbReference>
<dbReference type="PROSITE" id="PS50112">
    <property type="entry name" value="PAS"/>
    <property type="match status" value="2"/>
</dbReference>
<feature type="transmembrane region" description="Helical" evidence="6">
    <location>
        <begin position="31"/>
        <end position="51"/>
    </location>
</feature>
<dbReference type="SUPFAM" id="SSF47384">
    <property type="entry name" value="Homodimeric domain of signal transducing histidine kinase"/>
    <property type="match status" value="1"/>
</dbReference>
<keyword evidence="11" id="KW-1185">Reference proteome</keyword>
<dbReference type="SUPFAM" id="SSF55874">
    <property type="entry name" value="ATPase domain of HSP90 chaperone/DNA topoisomerase II/histidine kinase"/>
    <property type="match status" value="1"/>
</dbReference>
<dbReference type="InterPro" id="IPR005467">
    <property type="entry name" value="His_kinase_dom"/>
</dbReference>
<dbReference type="PROSITE" id="PS50109">
    <property type="entry name" value="HIS_KIN"/>
    <property type="match status" value="1"/>
</dbReference>
<dbReference type="InterPro" id="IPR000014">
    <property type="entry name" value="PAS"/>
</dbReference>
<dbReference type="SUPFAM" id="SSF55785">
    <property type="entry name" value="PYP-like sensor domain (PAS domain)"/>
    <property type="match status" value="4"/>
</dbReference>
<feature type="domain" description="PAC" evidence="9">
    <location>
        <begin position="487"/>
        <end position="539"/>
    </location>
</feature>
<dbReference type="EC" id="2.7.13.3" evidence="2"/>
<evidence type="ECO:0000313" key="11">
    <source>
        <dbReference type="Proteomes" id="UP001273505"/>
    </source>
</evidence>
<dbReference type="RefSeq" id="WP_302721034.1">
    <property type="nucleotide sequence ID" value="NZ_JAULRU010000220.1"/>
</dbReference>
<dbReference type="Pfam" id="PF02518">
    <property type="entry name" value="HATPase_c"/>
    <property type="match status" value="1"/>
</dbReference>
<dbReference type="Gene3D" id="3.30.565.10">
    <property type="entry name" value="Histidine kinase-like ATPase, C-terminal domain"/>
    <property type="match status" value="1"/>
</dbReference>
<dbReference type="InterPro" id="IPR052162">
    <property type="entry name" value="Sensor_kinase/Photoreceptor"/>
</dbReference>
<dbReference type="InterPro" id="IPR013655">
    <property type="entry name" value="PAS_fold_3"/>
</dbReference>
<dbReference type="InterPro" id="IPR035965">
    <property type="entry name" value="PAS-like_dom_sf"/>
</dbReference>
<dbReference type="SMART" id="SM00388">
    <property type="entry name" value="HisKA"/>
    <property type="match status" value="1"/>
</dbReference>
<feature type="transmembrane region" description="Helical" evidence="6">
    <location>
        <begin position="63"/>
        <end position="83"/>
    </location>
</feature>
<dbReference type="CDD" id="cd00082">
    <property type="entry name" value="HisKA"/>
    <property type="match status" value="1"/>
</dbReference>
<keyword evidence="3" id="KW-0597">Phosphoprotein</keyword>
<keyword evidence="6" id="KW-0812">Transmembrane</keyword>
<evidence type="ECO:0000259" key="9">
    <source>
        <dbReference type="PROSITE" id="PS50113"/>
    </source>
</evidence>
<proteinExistence type="predicted"/>
<gene>
    <name evidence="10" type="ORF">SCD92_15830</name>
</gene>
<dbReference type="NCBIfam" id="TIGR00229">
    <property type="entry name" value="sensory_box"/>
    <property type="match status" value="4"/>
</dbReference>
<dbReference type="Pfam" id="PF08447">
    <property type="entry name" value="PAS_3"/>
    <property type="match status" value="2"/>
</dbReference>
<evidence type="ECO:0000256" key="6">
    <source>
        <dbReference type="SAM" id="Phobius"/>
    </source>
</evidence>
<organism evidence="10 11">
    <name type="scientific">Gilvimarinus gilvus</name>
    <dbReference type="NCBI Taxonomy" id="3058038"/>
    <lineage>
        <taxon>Bacteria</taxon>
        <taxon>Pseudomonadati</taxon>
        <taxon>Pseudomonadota</taxon>
        <taxon>Gammaproteobacteria</taxon>
        <taxon>Cellvibrionales</taxon>
        <taxon>Cellvibrionaceae</taxon>
        <taxon>Gilvimarinus</taxon>
    </lineage>
</organism>
<evidence type="ECO:0000256" key="4">
    <source>
        <dbReference type="ARBA" id="ARBA00022679"/>
    </source>
</evidence>
<feature type="domain" description="PAS" evidence="8">
    <location>
        <begin position="150"/>
        <end position="220"/>
    </location>
</feature>
<dbReference type="PROSITE" id="PS50113">
    <property type="entry name" value="PAC"/>
    <property type="match status" value="2"/>
</dbReference>
<evidence type="ECO:0000256" key="5">
    <source>
        <dbReference type="ARBA" id="ARBA00022777"/>
    </source>
</evidence>
<feature type="domain" description="PAC" evidence="9">
    <location>
        <begin position="616"/>
        <end position="669"/>
    </location>
</feature>
<dbReference type="CDD" id="cd00130">
    <property type="entry name" value="PAS"/>
    <property type="match status" value="3"/>
</dbReference>
<comment type="catalytic activity">
    <reaction evidence="1">
        <text>ATP + protein L-histidine = ADP + protein N-phospho-L-histidine.</text>
        <dbReference type="EC" id="2.7.13.3"/>
    </reaction>
</comment>
<sequence>MTADMLGFLSQDFMPHGHCYMWQPAILWTNVISDAMIALAYFSIPAGLIYIRKRRRDLMFPSLFILFSLFILLCGLTHVYSIYTIWVGSYGVHGAIKAATATVSVITAIALIYMVPRILATPSIDQLRQAVNEANKEKLDRLSAEAQYESDRNLREAANASPVGLMVVDDNGQITMANDALCTLFGYQLGELAGENVTVLIERDMRGSHGKLLQSFFTSSSASRAMASGRVVHGVHKSGQKIPIEIRLIKKTINDEDKVFAAVTDVSEKLASQERLAKANHRFERITSATREGLWEWQLESNTLWWSSALWQLFGYQKEPAELNMGLWEAHVHDDDRSKFFSAMDKHIINGDDFDVEFRAILVNREVRWFRVHGECVGEEGASNRYMCGSVEDIQQRKDMALSLSEKNQFLESIFSGTSYGLFVLDCLKDGRQVFTSVNPTIESALGTKIKDLKNKTVSELAPRVLSRESAEKIEDRYRLSYETGRQQTYVENVEIKGHSTWWKTSLYPVMDEVGDIYRIVGSSVEITELKETESKLKESEQFLSAVVESSLCGLYILDIKDDKNVFVNERYTAITGYALKDLESLPGMASIIHPEDVAEVRRHVQRVIQNKGAVEPIEYRLLHKNGHWIWCYSYDMVFRFDPDRNPIQMLGSFIDISDLKESSEKLKQSNKDLENFAYMASHDLQEPLRKIIAFSTSVEAGAEIENVSEDTRYAMKKMAESSRVMKDLVKNILQVSKVASREVSVAPEPLSDLMAEVREILSEDIDAVQPIIEVVRDATLSVDRFLFVQLLKNLVGNAIKYKSPDRELIIRIDVTDRYEGRVVCGRQITVSDNGIGFDNEDVDKMFSAFGRLDNELKNTGSGMGLAICRQVVNAHKGTIHAQGVLGEGATFFVDIPDKLSEVES</sequence>
<dbReference type="InterPro" id="IPR058544">
    <property type="entry name" value="ETR1_N"/>
</dbReference>
<evidence type="ECO:0000256" key="1">
    <source>
        <dbReference type="ARBA" id="ARBA00000085"/>
    </source>
</evidence>
<accession>A0ABU4S0Z9</accession>
<evidence type="ECO:0000256" key="2">
    <source>
        <dbReference type="ARBA" id="ARBA00012438"/>
    </source>
</evidence>
<dbReference type="InterPro" id="IPR036890">
    <property type="entry name" value="HATPase_C_sf"/>
</dbReference>
<feature type="domain" description="Histidine kinase" evidence="7">
    <location>
        <begin position="680"/>
        <end position="900"/>
    </location>
</feature>
<reference evidence="10 11" key="1">
    <citation type="submission" date="2023-11" db="EMBL/GenBank/DDBJ databases">
        <title>Gilvimarinus fulvus sp. nov., isolated from the surface of Kelp.</title>
        <authorList>
            <person name="Sun Y.Y."/>
            <person name="Gong Y."/>
            <person name="Du Z.J."/>
        </authorList>
    </citation>
    <scope>NUCLEOTIDE SEQUENCE [LARGE SCALE GENOMIC DNA]</scope>
    <source>
        <strain evidence="10 11">SDUM040013</strain>
    </source>
</reference>